<dbReference type="Gene3D" id="3.40.50.1400">
    <property type="match status" value="2"/>
</dbReference>
<gene>
    <name evidence="3" type="ORF">PMG71_09395</name>
</gene>
<evidence type="ECO:0000256" key="2">
    <source>
        <dbReference type="ARBA" id="ARBA00023239"/>
    </source>
</evidence>
<keyword evidence="4" id="KW-1185">Reference proteome</keyword>
<evidence type="ECO:0000313" key="4">
    <source>
        <dbReference type="Proteomes" id="UP001235303"/>
    </source>
</evidence>
<accession>A0ABT7AT83</accession>
<dbReference type="InterPro" id="IPR050963">
    <property type="entry name" value="Sirohydro_Cobaltochel/CbiX"/>
</dbReference>
<dbReference type="PANTHER" id="PTHR33542">
    <property type="entry name" value="SIROHYDROCHLORIN FERROCHELATASE, CHLOROPLASTIC"/>
    <property type="match status" value="1"/>
</dbReference>
<dbReference type="EMBL" id="JAQOSP010000063">
    <property type="protein sequence ID" value="MDJ1169639.1"/>
    <property type="molecule type" value="Genomic_DNA"/>
</dbReference>
<dbReference type="SUPFAM" id="SSF53800">
    <property type="entry name" value="Chelatase"/>
    <property type="match status" value="1"/>
</dbReference>
<reference evidence="3 4" key="1">
    <citation type="submission" date="2023-01" db="EMBL/GenBank/DDBJ databases">
        <title>Novel diversity within Roseofilum (Cyanobacteria; Desertifilaceae) from marine benthic mats with descriptions of four novel species.</title>
        <authorList>
            <person name="Wang Y."/>
            <person name="Berthold D.E."/>
            <person name="Hu J."/>
            <person name="Lefler F.W."/>
            <person name="Laughinghouse H.D. IV."/>
        </authorList>
    </citation>
    <scope>NUCLEOTIDE SEQUENCE [LARGE SCALE GENOMIC DNA]</scope>
    <source>
        <strain evidence="3 4">BLCC-M154</strain>
    </source>
</reference>
<dbReference type="PANTHER" id="PTHR33542:SF3">
    <property type="entry name" value="SIROHYDROCHLORIN FERROCHELATASE, CHLOROPLASTIC"/>
    <property type="match status" value="1"/>
</dbReference>
<proteinExistence type="predicted"/>
<name>A0ABT7AT83_9CYAN</name>
<keyword evidence="2" id="KW-0456">Lyase</keyword>
<comment type="caution">
    <text evidence="3">The sequence shown here is derived from an EMBL/GenBank/DDBJ whole genome shotgun (WGS) entry which is preliminary data.</text>
</comment>
<dbReference type="Proteomes" id="UP001235303">
    <property type="component" value="Unassembled WGS sequence"/>
</dbReference>
<protein>
    <submittedName>
        <fullName evidence="3">Sirohydrochlorin chelatase</fullName>
    </submittedName>
</protein>
<evidence type="ECO:0000256" key="1">
    <source>
        <dbReference type="ARBA" id="ARBA00022723"/>
    </source>
</evidence>
<evidence type="ECO:0000313" key="3">
    <source>
        <dbReference type="EMBL" id="MDJ1169639.1"/>
    </source>
</evidence>
<dbReference type="RefSeq" id="WP_283753397.1">
    <property type="nucleotide sequence ID" value="NZ_JAQOSP010000063.1"/>
</dbReference>
<organism evidence="3 4">
    <name type="scientific">Roseofilum acuticapitatum BLCC-M154</name>
    <dbReference type="NCBI Taxonomy" id="3022444"/>
    <lineage>
        <taxon>Bacteria</taxon>
        <taxon>Bacillati</taxon>
        <taxon>Cyanobacteriota</taxon>
        <taxon>Cyanophyceae</taxon>
        <taxon>Desertifilales</taxon>
        <taxon>Desertifilaceae</taxon>
        <taxon>Roseofilum</taxon>
        <taxon>Roseofilum acuticapitatum</taxon>
    </lineage>
</organism>
<dbReference type="Pfam" id="PF01903">
    <property type="entry name" value="CbiX"/>
    <property type="match status" value="2"/>
</dbReference>
<dbReference type="InterPro" id="IPR002762">
    <property type="entry name" value="CbiX-like"/>
</dbReference>
<dbReference type="CDD" id="cd03416">
    <property type="entry name" value="CbiX_SirB_N"/>
    <property type="match status" value="1"/>
</dbReference>
<keyword evidence="1" id="KW-0479">Metal-binding</keyword>
<sequence length="249" mass="28000">MIHCSGKLLVIHGSRDPRTHQGLLDLAQQVRMGLGLQQSYGNSVETATLELGEYTLSEQIQQFGDRLLRQNITHLQIIPLFLLPGMHVMEDIPAQVQEAQSIIGEELHIEICPYLGSYPQLQNGLIEEIEIGDREVWIIIAHGSRRPGGNKPVETLAHQLGMLDAYWLVMPSLDWRIDQLMDLGYRRIGVLPYFLFPGYITDAISKTLAAKQAAYPQLDYTLLPTLNHNPHLAQMVLDLTVFSKASTLI</sequence>